<feature type="compositionally biased region" description="Low complexity" evidence="1">
    <location>
        <begin position="203"/>
        <end position="214"/>
    </location>
</feature>
<accession>A0A1J5PLH7</accession>
<sequence>MGTRAARTRSHRVVPGVRPSATLVHGSSSSTCRRSAVKLARVRRRAARAHWARMRATSDTSMSGSGSGSVIHEPRTQCPHAEAAMSSSMSVRKHCADRSPSPERTLTRVGDQVRCAGSSVARALIGRSRASATARARASRTHGSLAGSGGTFANMAAMWSRLIGAAWMALAPWTVRYPATSSRTWVSFPLQARPASRCTARKAASTPSSDATPSGLPDRLVARAPSRVPRRMSPAAHATTNRAICGAVSGRGSSVLAYSGRSLARAYGFHHAARCSA</sequence>
<dbReference type="EMBL" id="MLJW01003289">
    <property type="protein sequence ID" value="OIQ72393.1"/>
    <property type="molecule type" value="Genomic_DNA"/>
</dbReference>
<dbReference type="AlphaFoldDB" id="A0A1J5PLH7"/>
<evidence type="ECO:0000256" key="1">
    <source>
        <dbReference type="SAM" id="MobiDB-lite"/>
    </source>
</evidence>
<proteinExistence type="predicted"/>
<evidence type="ECO:0000313" key="2">
    <source>
        <dbReference type="EMBL" id="OIQ72393.1"/>
    </source>
</evidence>
<name>A0A1J5PLH7_9ZZZZ</name>
<comment type="caution">
    <text evidence="2">The sequence shown here is derived from an EMBL/GenBank/DDBJ whole genome shotgun (WGS) entry which is preliminary data.</text>
</comment>
<reference evidence="2" key="1">
    <citation type="submission" date="2016-10" db="EMBL/GenBank/DDBJ databases">
        <title>Sequence of Gallionella enrichment culture.</title>
        <authorList>
            <person name="Poehlein A."/>
            <person name="Muehling M."/>
            <person name="Daniel R."/>
        </authorList>
    </citation>
    <scope>NUCLEOTIDE SEQUENCE</scope>
</reference>
<gene>
    <name evidence="2" type="ORF">GALL_459820</name>
</gene>
<protein>
    <submittedName>
        <fullName evidence="2">Uncharacterized protein</fullName>
    </submittedName>
</protein>
<feature type="region of interest" description="Disordered" evidence="1">
    <location>
        <begin position="50"/>
        <end position="104"/>
    </location>
</feature>
<organism evidence="2">
    <name type="scientific">mine drainage metagenome</name>
    <dbReference type="NCBI Taxonomy" id="410659"/>
    <lineage>
        <taxon>unclassified sequences</taxon>
        <taxon>metagenomes</taxon>
        <taxon>ecological metagenomes</taxon>
    </lineage>
</organism>
<feature type="region of interest" description="Disordered" evidence="1">
    <location>
        <begin position="198"/>
        <end position="219"/>
    </location>
</feature>